<dbReference type="Gene3D" id="3.40.50.300">
    <property type="entry name" value="P-loop containing nucleotide triphosphate hydrolases"/>
    <property type="match status" value="1"/>
</dbReference>
<gene>
    <name evidence="5" type="ORF">AVDCRST_MAG36-2827</name>
</gene>
<dbReference type="SUPFAM" id="SSF52540">
    <property type="entry name" value="P-loop containing nucleoside triphosphate hydrolases"/>
    <property type="match status" value="1"/>
</dbReference>
<name>A0A6J4MM42_9ACTN</name>
<evidence type="ECO:0000259" key="4">
    <source>
        <dbReference type="Pfam" id="PF00685"/>
    </source>
</evidence>
<keyword evidence="1" id="KW-0808">Transferase</keyword>
<evidence type="ECO:0000256" key="1">
    <source>
        <dbReference type="ARBA" id="ARBA00022679"/>
    </source>
</evidence>
<organism evidence="5">
    <name type="scientific">uncultured Nocardioidaceae bacterium</name>
    <dbReference type="NCBI Taxonomy" id="253824"/>
    <lineage>
        <taxon>Bacteria</taxon>
        <taxon>Bacillati</taxon>
        <taxon>Actinomycetota</taxon>
        <taxon>Actinomycetes</taxon>
        <taxon>Propionibacteriales</taxon>
        <taxon>Nocardioidaceae</taxon>
        <taxon>environmental samples</taxon>
    </lineage>
</organism>
<evidence type="ECO:0000313" key="5">
    <source>
        <dbReference type="EMBL" id="CAA9363325.1"/>
    </source>
</evidence>
<dbReference type="InterPro" id="IPR037359">
    <property type="entry name" value="NST/OST"/>
</dbReference>
<sequence>MSAERVPINSAVVGVQKAATSTLHSLLVQHPAVARTAKKELHFFDDESRDWEQPDYTAYAAERTTPEQVVACDATPVYLFWPDALPRMRAYSAEMRLVALFRDPVERAFSHWMMQADRTARTPDFDDLVTRSLDAGEPHVPPDRWRSLRSRTRSAVARGFYGHQLERGLTSFPREQWLLLDFLDLVQDQAVVLRQVTDFLGVAPHEEPPSDEQRRKSAPLEGGGPSPAVLERLARAYAEDLRVFERVSGLSTERWATARLLRGELGAEEWAAALRRKMRSG</sequence>
<dbReference type="InterPro" id="IPR027417">
    <property type="entry name" value="P-loop_NTPase"/>
</dbReference>
<dbReference type="InterPro" id="IPR000863">
    <property type="entry name" value="Sulfotransferase_dom"/>
</dbReference>
<protein>
    <recommendedName>
        <fullName evidence="4">Sulfotransferase domain-containing protein</fullName>
    </recommendedName>
</protein>
<feature type="region of interest" description="Disordered" evidence="3">
    <location>
        <begin position="202"/>
        <end position="227"/>
    </location>
</feature>
<dbReference type="AlphaFoldDB" id="A0A6J4MM42"/>
<dbReference type="PANTHER" id="PTHR10605:SF56">
    <property type="entry name" value="BIFUNCTIONAL HEPARAN SULFATE N-DEACETYLASE_N-SULFOTRANSFERASE"/>
    <property type="match status" value="1"/>
</dbReference>
<dbReference type="Pfam" id="PF00685">
    <property type="entry name" value="Sulfotransfer_1"/>
    <property type="match status" value="1"/>
</dbReference>
<feature type="domain" description="Sulfotransferase" evidence="4">
    <location>
        <begin position="12"/>
        <end position="209"/>
    </location>
</feature>
<reference evidence="5" key="1">
    <citation type="submission" date="2020-02" db="EMBL/GenBank/DDBJ databases">
        <authorList>
            <person name="Meier V. D."/>
        </authorList>
    </citation>
    <scope>NUCLEOTIDE SEQUENCE</scope>
    <source>
        <strain evidence="5">AVDCRST_MAG36</strain>
    </source>
</reference>
<proteinExistence type="predicted"/>
<evidence type="ECO:0000256" key="2">
    <source>
        <dbReference type="ARBA" id="ARBA00023180"/>
    </source>
</evidence>
<keyword evidence="2" id="KW-0325">Glycoprotein</keyword>
<dbReference type="EMBL" id="CADCUH010000184">
    <property type="protein sequence ID" value="CAA9363325.1"/>
    <property type="molecule type" value="Genomic_DNA"/>
</dbReference>
<evidence type="ECO:0000256" key="3">
    <source>
        <dbReference type="SAM" id="MobiDB-lite"/>
    </source>
</evidence>
<accession>A0A6J4MM42</accession>
<dbReference type="GO" id="GO:0008146">
    <property type="term" value="F:sulfotransferase activity"/>
    <property type="evidence" value="ECO:0007669"/>
    <property type="project" value="InterPro"/>
</dbReference>
<dbReference type="PANTHER" id="PTHR10605">
    <property type="entry name" value="HEPARAN SULFATE SULFOTRANSFERASE"/>
    <property type="match status" value="1"/>
</dbReference>
<feature type="compositionally biased region" description="Basic and acidic residues" evidence="3">
    <location>
        <begin position="204"/>
        <end position="215"/>
    </location>
</feature>